<evidence type="ECO:0000313" key="15">
    <source>
        <dbReference type="WBParaSite" id="TCNE_0000277801-mRNA-1"/>
    </source>
</evidence>
<dbReference type="Pfam" id="PF00654">
    <property type="entry name" value="Voltage_CLC"/>
    <property type="match status" value="1"/>
</dbReference>
<dbReference type="PANTHER" id="PTHR45720:SF15">
    <property type="entry name" value="CHLORIDE CHANNEL PROTEIN"/>
    <property type="match status" value="1"/>
</dbReference>
<keyword evidence="8 10" id="KW-0868">Chloride</keyword>
<dbReference type="SUPFAM" id="SSF81340">
    <property type="entry name" value="Clc chloride channel"/>
    <property type="match status" value="1"/>
</dbReference>
<evidence type="ECO:0000256" key="6">
    <source>
        <dbReference type="ARBA" id="ARBA00023065"/>
    </source>
</evidence>
<accession>A0A183U2Q8</accession>
<evidence type="ECO:0000256" key="3">
    <source>
        <dbReference type="ARBA" id="ARBA00022692"/>
    </source>
</evidence>
<dbReference type="PRINTS" id="PR00762">
    <property type="entry name" value="CLCHANNEL"/>
</dbReference>
<dbReference type="EMBL" id="UYWY01003040">
    <property type="protein sequence ID" value="VDM28495.1"/>
    <property type="molecule type" value="Genomic_DNA"/>
</dbReference>
<dbReference type="GO" id="GO:0005247">
    <property type="term" value="F:voltage-gated chloride channel activity"/>
    <property type="evidence" value="ECO:0007669"/>
    <property type="project" value="TreeGrafter"/>
</dbReference>
<dbReference type="InterPro" id="IPR014743">
    <property type="entry name" value="Cl-channel_core"/>
</dbReference>
<comment type="similarity">
    <text evidence="10">Belongs to the chloride channel (TC 2.A.49) family.</text>
</comment>
<reference evidence="13 14" key="2">
    <citation type="submission" date="2018-11" db="EMBL/GenBank/DDBJ databases">
        <authorList>
            <consortium name="Pathogen Informatics"/>
        </authorList>
    </citation>
    <scope>NUCLEOTIDE SEQUENCE [LARGE SCALE GENOMIC DNA]</scope>
</reference>
<dbReference type="Gene3D" id="1.10.3080.10">
    <property type="entry name" value="Clc chloride channel"/>
    <property type="match status" value="1"/>
</dbReference>
<evidence type="ECO:0000256" key="11">
    <source>
        <dbReference type="SAM" id="MobiDB-lite"/>
    </source>
</evidence>
<keyword evidence="14" id="KW-1185">Reference proteome</keyword>
<sequence>MGEAMSFLFPEGLRGVDGPPIYPGLYAVVGAAAYTGAVTHTLSVAVIICELTGQLTPILPVLIAMLMGNAICKFLQPSIYESIIRIKKYPYLPDLPPSRISVHTVKVEQVMIKDVVYITKSTTYRELREILRFSPHLKSFPVVTDRKSKVLLGSVAKKYLMALMRRHLLAEQLDRVARKTPSDLFNTLKRSSMRLSRRARRSAPDENDKQEINKEKEELLDDRSISGNTLLAISPLHAPNGRFCFTPVTRTLQLITVL</sequence>
<reference evidence="15" key="1">
    <citation type="submission" date="2016-06" db="UniProtKB">
        <authorList>
            <consortium name="WormBaseParasite"/>
        </authorList>
    </citation>
    <scope>IDENTIFICATION</scope>
</reference>
<evidence type="ECO:0000256" key="4">
    <source>
        <dbReference type="ARBA" id="ARBA00022737"/>
    </source>
</evidence>
<dbReference type="InterPro" id="IPR046342">
    <property type="entry name" value="CBS_dom_sf"/>
</dbReference>
<dbReference type="AlphaFoldDB" id="A0A183U2Q8"/>
<dbReference type="SUPFAM" id="SSF54631">
    <property type="entry name" value="CBS-domain pair"/>
    <property type="match status" value="1"/>
</dbReference>
<name>A0A183U2Q8_TOXCA</name>
<feature type="region of interest" description="Disordered" evidence="11">
    <location>
        <begin position="195"/>
        <end position="218"/>
    </location>
</feature>
<dbReference type="InterPro" id="IPR000644">
    <property type="entry name" value="CBS_dom"/>
</dbReference>
<keyword evidence="9" id="KW-0129">CBS domain</keyword>
<evidence type="ECO:0000256" key="9">
    <source>
        <dbReference type="PROSITE-ProRule" id="PRU00703"/>
    </source>
</evidence>
<dbReference type="PROSITE" id="PS51371">
    <property type="entry name" value="CBS"/>
    <property type="match status" value="1"/>
</dbReference>
<proteinExistence type="inferred from homology"/>
<keyword evidence="6 10" id="KW-0406">Ion transport</keyword>
<evidence type="ECO:0000259" key="12">
    <source>
        <dbReference type="PROSITE" id="PS51371"/>
    </source>
</evidence>
<keyword evidence="5" id="KW-1133">Transmembrane helix</keyword>
<evidence type="ECO:0000256" key="8">
    <source>
        <dbReference type="ARBA" id="ARBA00023214"/>
    </source>
</evidence>
<evidence type="ECO:0000256" key="1">
    <source>
        <dbReference type="ARBA" id="ARBA00004141"/>
    </source>
</evidence>
<dbReference type="Pfam" id="PF00571">
    <property type="entry name" value="CBS"/>
    <property type="match status" value="1"/>
</dbReference>
<evidence type="ECO:0000256" key="5">
    <source>
        <dbReference type="ARBA" id="ARBA00022989"/>
    </source>
</evidence>
<dbReference type="InterPro" id="IPR050970">
    <property type="entry name" value="Cl_channel_volt-gated"/>
</dbReference>
<evidence type="ECO:0000256" key="2">
    <source>
        <dbReference type="ARBA" id="ARBA00022448"/>
    </source>
</evidence>
<dbReference type="GO" id="GO:0005886">
    <property type="term" value="C:plasma membrane"/>
    <property type="evidence" value="ECO:0007669"/>
    <property type="project" value="TreeGrafter"/>
</dbReference>
<keyword evidence="7" id="KW-0472">Membrane</keyword>
<dbReference type="InterPro" id="IPR001807">
    <property type="entry name" value="ClC"/>
</dbReference>
<evidence type="ECO:0000313" key="13">
    <source>
        <dbReference type="EMBL" id="VDM28495.1"/>
    </source>
</evidence>
<keyword evidence="2 10" id="KW-0813">Transport</keyword>
<evidence type="ECO:0000256" key="7">
    <source>
        <dbReference type="ARBA" id="ARBA00023136"/>
    </source>
</evidence>
<dbReference type="WBParaSite" id="TCNE_0000277801-mRNA-1">
    <property type="protein sequence ID" value="TCNE_0000277801-mRNA-1"/>
    <property type="gene ID" value="TCNE_0000277801"/>
</dbReference>
<keyword evidence="3" id="KW-0812">Transmembrane</keyword>
<evidence type="ECO:0000256" key="10">
    <source>
        <dbReference type="RuleBase" id="RU361221"/>
    </source>
</evidence>
<dbReference type="Gene3D" id="3.10.580.10">
    <property type="entry name" value="CBS-domain"/>
    <property type="match status" value="1"/>
</dbReference>
<dbReference type="FunFam" id="3.10.580.10:FF:000050">
    <property type="entry name" value="Chloride channel protein"/>
    <property type="match status" value="1"/>
</dbReference>
<gene>
    <name evidence="13" type="ORF">TCNE_LOCUS2778</name>
</gene>
<dbReference type="PANTHER" id="PTHR45720">
    <property type="entry name" value="CHLORIDE CHANNEL PROTEIN 2"/>
    <property type="match status" value="1"/>
</dbReference>
<keyword evidence="4" id="KW-0677">Repeat</keyword>
<dbReference type="Proteomes" id="UP000050794">
    <property type="component" value="Unassembled WGS sequence"/>
</dbReference>
<feature type="domain" description="CBS" evidence="12">
    <location>
        <begin position="111"/>
        <end position="171"/>
    </location>
</feature>
<organism evidence="14 15">
    <name type="scientific">Toxocara canis</name>
    <name type="common">Canine roundworm</name>
    <dbReference type="NCBI Taxonomy" id="6265"/>
    <lineage>
        <taxon>Eukaryota</taxon>
        <taxon>Metazoa</taxon>
        <taxon>Ecdysozoa</taxon>
        <taxon>Nematoda</taxon>
        <taxon>Chromadorea</taxon>
        <taxon>Rhabditida</taxon>
        <taxon>Spirurina</taxon>
        <taxon>Ascaridomorpha</taxon>
        <taxon>Ascaridoidea</taxon>
        <taxon>Toxocaridae</taxon>
        <taxon>Toxocara</taxon>
    </lineage>
</organism>
<feature type="compositionally biased region" description="Basic and acidic residues" evidence="11">
    <location>
        <begin position="202"/>
        <end position="218"/>
    </location>
</feature>
<comment type="subcellular location">
    <subcellularLocation>
        <location evidence="1 10">Membrane</location>
        <topology evidence="1 10">Multi-pass membrane protein</topology>
    </subcellularLocation>
</comment>
<protein>
    <recommendedName>
        <fullName evidence="10">Chloride channel protein</fullName>
    </recommendedName>
</protein>
<evidence type="ECO:0000313" key="14">
    <source>
        <dbReference type="Proteomes" id="UP000050794"/>
    </source>
</evidence>